<dbReference type="EMBL" id="JAVIJP010000005">
    <property type="protein sequence ID" value="KAL3653340.1"/>
    <property type="molecule type" value="Genomic_DNA"/>
</dbReference>
<dbReference type="Pfam" id="PF21864">
    <property type="entry name" value="MORF_dom"/>
    <property type="match status" value="1"/>
</dbReference>
<keyword evidence="3" id="KW-1185">Reference proteome</keyword>
<accession>A0ABD3EFY7</accession>
<protein>
    <recommendedName>
        <fullName evidence="1">MORF/ORRM1/DAG-like MORF domain-containing protein</fullName>
    </recommendedName>
</protein>
<comment type="caution">
    <text evidence="2">The sequence shown here is derived from an EMBL/GenBank/DDBJ whole genome shotgun (WGS) entry which is preliminary data.</text>
</comment>
<sequence>MARAQVGGYCKRLFSGISIHRPPHPRVSSSQITGDDNDKFWFLDAVEGRPWPGSFFNRWHIFIKRSCLKGATQEEKMDFYVKTAAQILGSNEEEAKERIYKVTVDCSYDGFGLQIGFDRMHNYQGLRSIIDKEILEKPVFEPEILLLKARESNEPWSFLARQARLRLDCRAEPGSSASILLYGLHLSFNACALFGSNSSSNHAGWLTIGTVCFNDGELIRWSLISKRREKGRFPLPIPDSDTESDLDD</sequence>
<evidence type="ECO:0000313" key="2">
    <source>
        <dbReference type="EMBL" id="KAL3653340.1"/>
    </source>
</evidence>
<evidence type="ECO:0000259" key="1">
    <source>
        <dbReference type="Pfam" id="PF21864"/>
    </source>
</evidence>
<dbReference type="InterPro" id="IPR054059">
    <property type="entry name" value="MORF/ORRM1/DAG-like_MORF"/>
</dbReference>
<name>A0ABD3EFY7_9LAMI</name>
<evidence type="ECO:0000313" key="3">
    <source>
        <dbReference type="Proteomes" id="UP001632038"/>
    </source>
</evidence>
<dbReference type="Proteomes" id="UP001632038">
    <property type="component" value="Unassembled WGS sequence"/>
</dbReference>
<organism evidence="2 3">
    <name type="scientific">Castilleja foliolosa</name>
    <dbReference type="NCBI Taxonomy" id="1961234"/>
    <lineage>
        <taxon>Eukaryota</taxon>
        <taxon>Viridiplantae</taxon>
        <taxon>Streptophyta</taxon>
        <taxon>Embryophyta</taxon>
        <taxon>Tracheophyta</taxon>
        <taxon>Spermatophyta</taxon>
        <taxon>Magnoliopsida</taxon>
        <taxon>eudicotyledons</taxon>
        <taxon>Gunneridae</taxon>
        <taxon>Pentapetalae</taxon>
        <taxon>asterids</taxon>
        <taxon>lamiids</taxon>
        <taxon>Lamiales</taxon>
        <taxon>Orobanchaceae</taxon>
        <taxon>Pedicularideae</taxon>
        <taxon>Castillejinae</taxon>
        <taxon>Castilleja</taxon>
    </lineage>
</organism>
<gene>
    <name evidence="2" type="ORF">CASFOL_003021</name>
</gene>
<reference evidence="3" key="1">
    <citation type="journal article" date="2024" name="IScience">
        <title>Strigolactones Initiate the Formation of Haustorium-like Structures in Castilleja.</title>
        <authorList>
            <person name="Buerger M."/>
            <person name="Peterson D."/>
            <person name="Chory J."/>
        </authorList>
    </citation>
    <scope>NUCLEOTIDE SEQUENCE [LARGE SCALE GENOMIC DNA]</scope>
</reference>
<dbReference type="AlphaFoldDB" id="A0ABD3EFY7"/>
<proteinExistence type="predicted"/>
<feature type="domain" description="MORF/ORRM1/DAG-like MORF" evidence="1">
    <location>
        <begin position="57"/>
        <end position="127"/>
    </location>
</feature>